<dbReference type="AlphaFoldDB" id="G7N0I2"/>
<feature type="non-terminal residue" evidence="1">
    <location>
        <position position="29"/>
    </location>
</feature>
<sequence>MHVAESTRKMLLCHGEFSELTSRYIKIIN</sequence>
<name>G7N0I2_MACMU</name>
<dbReference type="Proteomes" id="UP000013456">
    <property type="component" value="Chromosome 8"/>
</dbReference>
<evidence type="ECO:0000313" key="1">
    <source>
        <dbReference type="EMBL" id="EHH28284.1"/>
    </source>
</evidence>
<dbReference type="EMBL" id="CM001260">
    <property type="protein sequence ID" value="EHH28284.1"/>
    <property type="molecule type" value="Genomic_DNA"/>
</dbReference>
<gene>
    <name evidence="1" type="ORF">EGK_18691</name>
</gene>
<accession>G7N0I2</accession>
<protein>
    <submittedName>
        <fullName evidence="1">Uncharacterized protein</fullName>
    </submittedName>
</protein>
<reference evidence="1" key="1">
    <citation type="journal article" date="2011" name="Nat. Biotechnol.">
        <title>Genome sequencing and comparison of two nonhuman primate animal models, the cynomolgus and Chinese rhesus macaques.</title>
        <authorList>
            <person name="Yan G."/>
            <person name="Zhang G."/>
            <person name="Fang X."/>
            <person name="Zhang Y."/>
            <person name="Li C."/>
            <person name="Ling F."/>
            <person name="Cooper D.N."/>
            <person name="Li Q."/>
            <person name="Li Y."/>
            <person name="van Gool A.J."/>
            <person name="Du H."/>
            <person name="Chen J."/>
            <person name="Chen R."/>
            <person name="Zhang P."/>
            <person name="Huang Z."/>
            <person name="Thompson J.R."/>
            <person name="Meng Y."/>
            <person name="Bai Y."/>
            <person name="Wang J."/>
            <person name="Zhuo M."/>
            <person name="Wang T."/>
            <person name="Huang Y."/>
            <person name="Wei L."/>
            <person name="Li J."/>
            <person name="Wang Z."/>
            <person name="Hu H."/>
            <person name="Yang P."/>
            <person name="Le L."/>
            <person name="Stenson P.D."/>
            <person name="Li B."/>
            <person name="Liu X."/>
            <person name="Ball E.V."/>
            <person name="An N."/>
            <person name="Huang Q."/>
            <person name="Zhang Y."/>
            <person name="Fan W."/>
            <person name="Zhang X."/>
            <person name="Li Y."/>
            <person name="Wang W."/>
            <person name="Katze M.G."/>
            <person name="Su B."/>
            <person name="Nielsen R."/>
            <person name="Yang H."/>
            <person name="Wang J."/>
            <person name="Wang X."/>
            <person name="Wang J."/>
        </authorList>
    </citation>
    <scope>NUCLEOTIDE SEQUENCE [LARGE SCALE GENOMIC DNA]</scope>
    <source>
        <strain evidence="1">CR-5</strain>
    </source>
</reference>
<organism evidence="1">
    <name type="scientific">Macaca mulatta</name>
    <name type="common">Rhesus macaque</name>
    <dbReference type="NCBI Taxonomy" id="9544"/>
    <lineage>
        <taxon>Eukaryota</taxon>
        <taxon>Metazoa</taxon>
        <taxon>Chordata</taxon>
        <taxon>Craniata</taxon>
        <taxon>Vertebrata</taxon>
        <taxon>Euteleostomi</taxon>
        <taxon>Mammalia</taxon>
        <taxon>Eutheria</taxon>
        <taxon>Euarchontoglires</taxon>
        <taxon>Primates</taxon>
        <taxon>Haplorrhini</taxon>
        <taxon>Catarrhini</taxon>
        <taxon>Cercopithecidae</taxon>
        <taxon>Cercopithecinae</taxon>
        <taxon>Macaca</taxon>
    </lineage>
</organism>
<proteinExistence type="predicted"/>